<dbReference type="Pfam" id="PF00225">
    <property type="entry name" value="Kinesin"/>
    <property type="match status" value="1"/>
</dbReference>
<dbReference type="SUPFAM" id="SSF51045">
    <property type="entry name" value="WW domain"/>
    <property type="match status" value="2"/>
</dbReference>
<dbReference type="CDD" id="cd23649">
    <property type="entry name" value="Khc_CBD_cc"/>
    <property type="match status" value="1"/>
</dbReference>
<comment type="similarity">
    <text evidence="12">Belongs to the TRAFAC class myosin-kinesin ATPase superfamily. Kinesin family.</text>
</comment>
<dbReference type="Gene3D" id="2.20.70.10">
    <property type="match status" value="1"/>
</dbReference>
<dbReference type="InterPro" id="IPR001452">
    <property type="entry name" value="SH3_domain"/>
</dbReference>
<feature type="coiled-coil region" evidence="13">
    <location>
        <begin position="576"/>
        <end position="638"/>
    </location>
</feature>
<dbReference type="CDD" id="cd13233">
    <property type="entry name" value="PH_ARHGAP9-like"/>
    <property type="match status" value="1"/>
</dbReference>
<dbReference type="GO" id="GO:0003777">
    <property type="term" value="F:microtubule motor activity"/>
    <property type="evidence" value="ECO:0007669"/>
    <property type="project" value="InterPro"/>
</dbReference>
<dbReference type="PROSITE" id="PS50020">
    <property type="entry name" value="WW_DOMAIN_2"/>
    <property type="match status" value="2"/>
</dbReference>
<dbReference type="GO" id="GO:0005737">
    <property type="term" value="C:cytoplasm"/>
    <property type="evidence" value="ECO:0007669"/>
    <property type="project" value="TreeGrafter"/>
</dbReference>
<feature type="region of interest" description="Disordered" evidence="14">
    <location>
        <begin position="1220"/>
        <end position="1379"/>
    </location>
</feature>
<dbReference type="FunFam" id="2.30.29.30:FF:000100">
    <property type="entry name" value="Rho GTPase activating protein 12"/>
    <property type="match status" value="1"/>
</dbReference>
<feature type="compositionally biased region" description="Low complexity" evidence="14">
    <location>
        <begin position="1223"/>
        <end position="1237"/>
    </location>
</feature>
<dbReference type="Gene3D" id="3.40.850.10">
    <property type="entry name" value="Kinesin motor domain"/>
    <property type="match status" value="1"/>
</dbReference>
<evidence type="ECO:0000256" key="11">
    <source>
        <dbReference type="PROSITE-ProRule" id="PRU00192"/>
    </source>
</evidence>
<dbReference type="CDD" id="cd01369">
    <property type="entry name" value="KISc_KHC_KIF5"/>
    <property type="match status" value="1"/>
</dbReference>
<dbReference type="FunFam" id="3.40.850.10:FF:000009">
    <property type="entry name" value="Kinesin-like protein"/>
    <property type="match status" value="1"/>
</dbReference>
<dbReference type="SUPFAM" id="SSF50729">
    <property type="entry name" value="PH domain-like"/>
    <property type="match status" value="1"/>
</dbReference>
<dbReference type="InterPro" id="IPR036020">
    <property type="entry name" value="WW_dom_sf"/>
</dbReference>
<feature type="region of interest" description="Disordered" evidence="14">
    <location>
        <begin position="395"/>
        <end position="415"/>
    </location>
</feature>
<dbReference type="PROSITE" id="PS50238">
    <property type="entry name" value="RHOGAP"/>
    <property type="match status" value="1"/>
</dbReference>
<feature type="binding site" evidence="12">
    <location>
        <begin position="85"/>
        <end position="92"/>
    </location>
    <ligand>
        <name>ATP</name>
        <dbReference type="ChEBI" id="CHEBI:30616"/>
    </ligand>
</feature>
<dbReference type="FunFam" id="2.30.30.40:FF:000056">
    <property type="entry name" value="rho GTPase-activating protein 12 isoform X1"/>
    <property type="match status" value="1"/>
</dbReference>
<comment type="caution">
    <text evidence="20">The sequence shown here is derived from an EMBL/GenBank/DDBJ whole genome shotgun (WGS) entry which is preliminary data.</text>
</comment>
<evidence type="ECO:0000313" key="21">
    <source>
        <dbReference type="Proteomes" id="UP000289886"/>
    </source>
</evidence>
<reference evidence="20 21" key="1">
    <citation type="submission" date="2019-01" db="EMBL/GenBank/DDBJ databases">
        <title>Draft Genome and Complete Hox-Cluster Characterization of the Sterlet Sturgeon (Acipenser ruthenus).</title>
        <authorList>
            <person name="Wei Q."/>
        </authorList>
    </citation>
    <scope>NUCLEOTIDE SEQUENCE [LARGE SCALE GENOMIC DNA]</scope>
    <source>
        <strain evidence="20">WHYD16114868_AA</strain>
        <tissue evidence="20">Blood</tissue>
    </source>
</reference>
<name>A0A662YS00_ACIRT</name>
<feature type="domain" description="WW" evidence="17">
    <location>
        <begin position="1411"/>
        <end position="1438"/>
    </location>
</feature>
<evidence type="ECO:0000256" key="6">
    <source>
        <dbReference type="ARBA" id="ARBA00022741"/>
    </source>
</evidence>
<accession>A0A662YS00</accession>
<organism evidence="20 21">
    <name type="scientific">Acipenser ruthenus</name>
    <name type="common">Sterlet sturgeon</name>
    <dbReference type="NCBI Taxonomy" id="7906"/>
    <lineage>
        <taxon>Eukaryota</taxon>
        <taxon>Metazoa</taxon>
        <taxon>Chordata</taxon>
        <taxon>Craniata</taxon>
        <taxon>Vertebrata</taxon>
        <taxon>Euteleostomi</taxon>
        <taxon>Actinopterygii</taxon>
        <taxon>Chondrostei</taxon>
        <taxon>Acipenseriformes</taxon>
        <taxon>Acipenseridae</taxon>
        <taxon>Acipenser</taxon>
    </lineage>
</organism>
<keyword evidence="8 13" id="KW-0175">Coiled coil</keyword>
<dbReference type="PROSITE" id="PS50067">
    <property type="entry name" value="KINESIN_MOTOR_2"/>
    <property type="match status" value="1"/>
</dbReference>
<comment type="subcellular location">
    <subcellularLocation>
        <location evidence="1">Cytoplasm</location>
        <location evidence="1">Cytoskeleton</location>
    </subcellularLocation>
</comment>
<feature type="region of interest" description="Disordered" evidence="14">
    <location>
        <begin position="1428"/>
        <end position="1490"/>
    </location>
</feature>
<dbReference type="SMART" id="SM00129">
    <property type="entry name" value="KISc"/>
    <property type="match status" value="1"/>
</dbReference>
<dbReference type="GO" id="GO:0005524">
    <property type="term" value="F:ATP binding"/>
    <property type="evidence" value="ECO:0007669"/>
    <property type="project" value="UniProtKB-UniRule"/>
</dbReference>
<dbReference type="SUPFAM" id="SSF52540">
    <property type="entry name" value="P-loop containing nucleoside triphosphate hydrolases"/>
    <property type="match status" value="1"/>
</dbReference>
<feature type="region of interest" description="Disordered" evidence="14">
    <location>
        <begin position="1023"/>
        <end position="1047"/>
    </location>
</feature>
<keyword evidence="6 12" id="KW-0547">Nucleotide-binding</keyword>
<evidence type="ECO:0000256" key="1">
    <source>
        <dbReference type="ARBA" id="ARBA00004245"/>
    </source>
</evidence>
<dbReference type="GO" id="GO:0007018">
    <property type="term" value="P:microtubule-based movement"/>
    <property type="evidence" value="ECO:0007669"/>
    <property type="project" value="InterPro"/>
</dbReference>
<evidence type="ECO:0000259" key="15">
    <source>
        <dbReference type="PROSITE" id="PS50002"/>
    </source>
</evidence>
<dbReference type="Gene3D" id="2.30.30.40">
    <property type="entry name" value="SH3 Domains"/>
    <property type="match status" value="1"/>
</dbReference>
<dbReference type="CDD" id="cd12070">
    <property type="entry name" value="SH3_ARHGAP12"/>
    <property type="match status" value="1"/>
</dbReference>
<dbReference type="InterPro" id="IPR035491">
    <property type="entry name" value="ARHGAP12_SH3"/>
</dbReference>
<dbReference type="PROSITE" id="PS50003">
    <property type="entry name" value="PH_DOMAIN"/>
    <property type="match status" value="1"/>
</dbReference>
<dbReference type="Gene3D" id="2.30.29.30">
    <property type="entry name" value="Pleckstrin-homology domain (PH domain)/Phosphotyrosine-binding domain (PTB)"/>
    <property type="match status" value="1"/>
</dbReference>
<dbReference type="InterPro" id="IPR001202">
    <property type="entry name" value="WW_dom"/>
</dbReference>
<feature type="compositionally biased region" description="Basic and acidic residues" evidence="14">
    <location>
        <begin position="1702"/>
        <end position="1715"/>
    </location>
</feature>
<dbReference type="PRINTS" id="PR00380">
    <property type="entry name" value="KINESINHEAVY"/>
</dbReference>
<feature type="domain" description="Kinesin motor" evidence="18">
    <location>
        <begin position="8"/>
        <end position="325"/>
    </location>
</feature>
<keyword evidence="4" id="KW-0963">Cytoplasm</keyword>
<feature type="compositionally biased region" description="Basic and acidic residues" evidence="14">
    <location>
        <begin position="1327"/>
        <end position="1338"/>
    </location>
</feature>
<dbReference type="InterPro" id="IPR019821">
    <property type="entry name" value="Kinesin_motor_CS"/>
</dbReference>
<evidence type="ECO:0000313" key="20">
    <source>
        <dbReference type="EMBL" id="RXM99367.1"/>
    </source>
</evidence>
<keyword evidence="7 12" id="KW-0067">ATP-binding</keyword>
<evidence type="ECO:0000256" key="5">
    <source>
        <dbReference type="ARBA" id="ARBA00022701"/>
    </source>
</evidence>
<evidence type="ECO:0000256" key="14">
    <source>
        <dbReference type="SAM" id="MobiDB-lite"/>
    </source>
</evidence>
<feature type="compositionally biased region" description="Polar residues" evidence="14">
    <location>
        <begin position="1364"/>
        <end position="1374"/>
    </location>
</feature>
<dbReference type="InterPro" id="IPR001752">
    <property type="entry name" value="Kinesin_motor_dom"/>
</dbReference>
<evidence type="ECO:0000259" key="17">
    <source>
        <dbReference type="PROSITE" id="PS50020"/>
    </source>
</evidence>
<evidence type="ECO:0000256" key="8">
    <source>
        <dbReference type="ARBA" id="ARBA00023054"/>
    </source>
</evidence>
<dbReference type="SMART" id="SM00233">
    <property type="entry name" value="PH"/>
    <property type="match status" value="1"/>
</dbReference>
<keyword evidence="5" id="KW-0493">Microtubule</keyword>
<feature type="coiled-coil region" evidence="13">
    <location>
        <begin position="330"/>
        <end position="364"/>
    </location>
</feature>
<dbReference type="PANTHER" id="PTHR23176">
    <property type="entry name" value="RHO/RAC/CDC GTPASE-ACTIVATING PROTEIN"/>
    <property type="match status" value="1"/>
</dbReference>
<evidence type="ECO:0000256" key="2">
    <source>
        <dbReference type="ARBA" id="ARBA00022443"/>
    </source>
</evidence>
<feature type="coiled-coil region" evidence="13">
    <location>
        <begin position="710"/>
        <end position="1019"/>
    </location>
</feature>
<sequence>MADPAECSIKVMCRFRPLNSSEVARGDKYIAKFQGDESVVIGGKPYAFDRVFQSNTSQEQVYNLCAQKIVKDVLEGYNGTIFAYGQTSSGKTHTMEGILHDSDGMGIIPRIVQDIFNYIYSMDENLEFHIKVSYFEIYMDKIRDLLDVSKTNLAVHEDKNRVPYVKGCTERFVCSPDEVMDTIDEGKSNRHVAVTNMNEHSSRSHSIFLINVKQENTQTEQKLSGKLYLVDLAGSEKVSKTGAEGAVLDEAKNINKSLSSLGNVISALAEGTTYIPYRDSKMTRILQDSLGGNCRTTIVICCSPSSYNEPETKSTLMFGQRAKTIKNTVCVNVELTAEQWKKKYEREKEKNKTLRNTITWLENELNRWRNGESVPVDEQFDKEKANAEVLALDNVANNEKPAPTPGVPGVKLSDAEREKCDAEIAKLYKQLDDKDDEINQQSQLAEKLKQQMLDQEELLGTSRRDHDNMQAELNRLQAENEASKEEVKEVLQALEELAVNYDQKSQEVEDKTKEFEMLSDELNHKSTVLASIDSELQKLKMTTNHQKKRVTEMMSSLLKDLAEIGIAVGSNDIKLLGTSRRDHDNMQAELNRLQAENEASKEEVKEVLQALEELAVNYDQKSQEVEDKTKEFEMLSDELNHKSTVLASIDSELQKLKMTTNHQKKRVTEMMSSLLKDLAEIGIAVGSNDIKQHEGSGLIDEEFTVARLYISKMKSEVKTMVKRCKQLESTQAESNKKMDENEGELAACQLLISQHEAKIKSLSEYLQNTEQKKRQLEETVDSLNEELVKINAQEKVHAMEKESEIQTANEVKEAVEKQIHSHREAHQKQISNLRDELDKKEKLITEFQDLNQKIMLEQERLRVEHEKLKTTDQEKSRKLHELTIMQDRREQARQDLKGLEETVAKELQTLHNLRKLFVQDLATRVKKSAEMDSDDTGGSAAQKQKISFLENNLEQLTKVHKQLVRDNADLRCELPKLEKRLRATAERVKALESALKEAKENAARDRKRYQLEVDRIKEAVRAKNMARRGHSAQIAKPIRPGQPPVASPTHPNVNRPGGGFYQNSQTVAIRGGGGAKQDKSRQFQIKWISRRCQLASSGIVARGRPHNRFTYRTLGDWDSEANHVDYFTPEKVNNGALQRMADKDGKADSPIIPGQVYVEVEYDYEYKAKDKMIVIKQGEHYILVKKTNEDWWQVKQDENTKPFYVPAQYVKELRKALMPPQKPLLSSPSGSLKGKSSALDIQPSHRSNENLAKTPELSSFGKHPPALPRDANQNLAPGSSPGLSRRVGEHHQNNNNTSRVGTDSPPPRIPNHNKATTLVREPVLDVDAEKTPPHEHPHGNLIGDGLEKHRNDSESGDDLSSSSTEHMQTTSPTGQGRAESPVYANLQELKISQSSLPPVPSSSPLHTIGEWDTHKDLNGRHYYFNRATQERTWKPPRARDTSSSSSSSTRGEPHVSGDQEPLSSEENCHSTYSSQSDSQYGSPPRGWSEELDEHGQTLYVSEYTNEKWIKHVDEQGRPYYYSADGSRSEWELPKYKLSPPVPGEFPKSRSLDRKQVDPIVLTKWRNSTYVLDLSDKASEKCGVLNVTKITEHGKKVRKNWTSSWAVLQGSTLLFAKGQGGGTGWKFGGSQSKPEFTVDLRGAILEWASKDKSSKKRVLELKTRQGTELLIQSENDTVINDWYKALAWESDEAIEEDMPESPGADKHDKDSRDSKKSRTMKSSVSIDSSDQKKTRVKLKKFLTRRPTLQAVRDKGYIKGLNVDGLYRVSGNLAVIQKLRFAVNHDETLDLKDSKWEDTHVITGALKMFFRELPEPLFTHNYFDDFVSAIKSQDYEQRVQSINDLIKQLPKPNQDTMQALFKHLRKVIEHGEENRMNTQSVAIVFGPTLLRPETETGNIAVHMVYQNQIVELILLEYESIFGRQYYLL</sequence>
<dbReference type="InterPro" id="IPR000198">
    <property type="entry name" value="RhoGAP_dom"/>
</dbReference>
<dbReference type="PANTHER" id="PTHR23176:SF107">
    <property type="entry name" value="RHO GTPASE-ACTIVATING PROTEIN 12"/>
    <property type="match status" value="1"/>
</dbReference>
<evidence type="ECO:0000256" key="10">
    <source>
        <dbReference type="ARBA" id="ARBA00023212"/>
    </source>
</evidence>
<dbReference type="Pfam" id="PF16618">
    <property type="entry name" value="SH3-WW_linker"/>
    <property type="match status" value="1"/>
</dbReference>
<evidence type="ECO:0000259" key="18">
    <source>
        <dbReference type="PROSITE" id="PS50067"/>
    </source>
</evidence>
<feature type="domain" description="SH3" evidence="15">
    <location>
        <begin position="1153"/>
        <end position="1215"/>
    </location>
</feature>
<dbReference type="InterPro" id="IPR011993">
    <property type="entry name" value="PH-like_dom_sf"/>
</dbReference>
<gene>
    <name evidence="20" type="ORF">EOD39_11680</name>
</gene>
<evidence type="ECO:0000256" key="13">
    <source>
        <dbReference type="SAM" id="Coils"/>
    </source>
</evidence>
<dbReference type="InterPro" id="IPR050729">
    <property type="entry name" value="Rho-GAP"/>
</dbReference>
<protein>
    <submittedName>
        <fullName evidence="20">Kinesin-1 heavy chain</fullName>
    </submittedName>
</protein>
<dbReference type="Gene3D" id="1.10.555.10">
    <property type="entry name" value="Rho GTPase activation protein"/>
    <property type="match status" value="1"/>
</dbReference>
<dbReference type="InterPro" id="IPR036961">
    <property type="entry name" value="Kinesin_motor_dom_sf"/>
</dbReference>
<dbReference type="SMART" id="SM00456">
    <property type="entry name" value="WW"/>
    <property type="match status" value="2"/>
</dbReference>
<evidence type="ECO:0000256" key="12">
    <source>
        <dbReference type="PROSITE-ProRule" id="PRU00283"/>
    </source>
</evidence>
<dbReference type="InterPro" id="IPR027417">
    <property type="entry name" value="P-loop_NTPase"/>
</dbReference>
<dbReference type="GO" id="GO:0008017">
    <property type="term" value="F:microtubule binding"/>
    <property type="evidence" value="ECO:0007669"/>
    <property type="project" value="InterPro"/>
</dbReference>
<dbReference type="Pfam" id="PF00169">
    <property type="entry name" value="PH"/>
    <property type="match status" value="1"/>
</dbReference>
<dbReference type="CDD" id="cd04403">
    <property type="entry name" value="RhoGAP_ARHGAP27_15_12_9"/>
    <property type="match status" value="1"/>
</dbReference>
<keyword evidence="2 11" id="KW-0728">SH3 domain</keyword>
<keyword evidence="21" id="KW-1185">Reference proteome</keyword>
<feature type="compositionally biased region" description="Polar residues" evidence="14">
    <location>
        <begin position="1461"/>
        <end position="1481"/>
    </location>
</feature>
<proteinExistence type="inferred from homology"/>
<dbReference type="GO" id="GO:0005856">
    <property type="term" value="C:cytoskeleton"/>
    <property type="evidence" value="ECO:0007669"/>
    <property type="project" value="UniProtKB-SubCell"/>
</dbReference>
<dbReference type="PROSITE" id="PS00411">
    <property type="entry name" value="KINESIN_MOTOR_1"/>
    <property type="match status" value="1"/>
</dbReference>
<keyword evidence="10" id="KW-0206">Cytoskeleton</keyword>
<feature type="coiled-coil region" evidence="13">
    <location>
        <begin position="417"/>
        <end position="521"/>
    </location>
</feature>
<keyword evidence="3" id="KW-0343">GTPase activation</keyword>
<evidence type="ECO:0000256" key="9">
    <source>
        <dbReference type="ARBA" id="ARBA00023175"/>
    </source>
</evidence>
<feature type="domain" description="PH" evidence="16">
    <location>
        <begin position="1588"/>
        <end position="1690"/>
    </location>
</feature>
<dbReference type="InterPro" id="IPR059182">
    <property type="entry name" value="Khc_C"/>
</dbReference>
<evidence type="ECO:0000256" key="4">
    <source>
        <dbReference type="ARBA" id="ARBA00022490"/>
    </source>
</evidence>
<dbReference type="SUPFAM" id="SSF48350">
    <property type="entry name" value="GTPase activation domain, GAP"/>
    <property type="match status" value="1"/>
</dbReference>
<dbReference type="PROSITE" id="PS50002">
    <property type="entry name" value="SH3"/>
    <property type="match status" value="1"/>
</dbReference>
<feature type="compositionally biased region" description="Basic and acidic residues" evidence="14">
    <location>
        <begin position="1428"/>
        <end position="1440"/>
    </location>
</feature>
<dbReference type="Gene3D" id="6.10.250.1590">
    <property type="match status" value="1"/>
</dbReference>
<dbReference type="SMART" id="SM00324">
    <property type="entry name" value="RhoGAP"/>
    <property type="match status" value="1"/>
</dbReference>
<feature type="region of interest" description="Disordered" evidence="14">
    <location>
        <begin position="1694"/>
        <end position="1730"/>
    </location>
</feature>
<dbReference type="InterPro" id="IPR008936">
    <property type="entry name" value="Rho_GTPase_activation_prot"/>
</dbReference>
<feature type="region of interest" description="Disordered" evidence="14">
    <location>
        <begin position="1393"/>
        <end position="1412"/>
    </location>
</feature>
<dbReference type="SMART" id="SM00326">
    <property type="entry name" value="SH3"/>
    <property type="match status" value="1"/>
</dbReference>
<keyword evidence="9 12" id="KW-0505">Motor protein</keyword>
<evidence type="ECO:0000256" key="7">
    <source>
        <dbReference type="ARBA" id="ARBA00022840"/>
    </source>
</evidence>
<evidence type="ECO:0000259" key="19">
    <source>
        <dbReference type="PROSITE" id="PS50238"/>
    </source>
</evidence>
<feature type="domain" description="Rho-GAP" evidence="19">
    <location>
        <begin position="1723"/>
        <end position="1919"/>
    </location>
</feature>
<dbReference type="InterPro" id="IPR001849">
    <property type="entry name" value="PH_domain"/>
</dbReference>
<dbReference type="FunFam" id="1.10.555.10:FF:000003">
    <property type="entry name" value="Putative rho GTPase-activating protein 12"/>
    <property type="match status" value="1"/>
</dbReference>
<dbReference type="GO" id="GO:0005096">
    <property type="term" value="F:GTPase activator activity"/>
    <property type="evidence" value="ECO:0007669"/>
    <property type="project" value="UniProtKB-KW"/>
</dbReference>
<dbReference type="Proteomes" id="UP000289886">
    <property type="component" value="Unassembled WGS sequence"/>
</dbReference>
<dbReference type="InterPro" id="IPR036028">
    <property type="entry name" value="SH3-like_dom_sf"/>
</dbReference>
<feature type="domain" description="WW" evidence="17">
    <location>
        <begin position="1508"/>
        <end position="1535"/>
    </location>
</feature>
<dbReference type="EMBL" id="SCEB01000404">
    <property type="protein sequence ID" value="RXM99367.1"/>
    <property type="molecule type" value="Genomic_DNA"/>
</dbReference>
<dbReference type="SUPFAM" id="SSF50044">
    <property type="entry name" value="SH3-domain"/>
    <property type="match status" value="1"/>
</dbReference>
<evidence type="ECO:0000259" key="16">
    <source>
        <dbReference type="PROSITE" id="PS50003"/>
    </source>
</evidence>
<evidence type="ECO:0000256" key="3">
    <source>
        <dbReference type="ARBA" id="ARBA00022468"/>
    </source>
</evidence>
<dbReference type="CDD" id="cd00201">
    <property type="entry name" value="WW"/>
    <property type="match status" value="2"/>
</dbReference>
<dbReference type="Pfam" id="PF00620">
    <property type="entry name" value="RhoGAP"/>
    <property type="match status" value="1"/>
</dbReference>
<dbReference type="GO" id="GO:0007165">
    <property type="term" value="P:signal transduction"/>
    <property type="evidence" value="ECO:0007669"/>
    <property type="project" value="InterPro"/>
</dbReference>